<accession>A0A1H9Q116</accession>
<name>A0A1H9Q116_9PSED</name>
<organism evidence="1 2">
    <name type="scientific">Pseudomonas soli</name>
    <dbReference type="NCBI Taxonomy" id="1306993"/>
    <lineage>
        <taxon>Bacteria</taxon>
        <taxon>Pseudomonadati</taxon>
        <taxon>Pseudomonadota</taxon>
        <taxon>Gammaproteobacteria</taxon>
        <taxon>Pseudomonadales</taxon>
        <taxon>Pseudomonadaceae</taxon>
        <taxon>Pseudomonas</taxon>
    </lineage>
</organism>
<dbReference type="EMBL" id="FOEQ01000009">
    <property type="protein sequence ID" value="SER53659.1"/>
    <property type="molecule type" value="Genomic_DNA"/>
</dbReference>
<dbReference type="Proteomes" id="UP000199221">
    <property type="component" value="Unassembled WGS sequence"/>
</dbReference>
<proteinExistence type="predicted"/>
<dbReference type="AlphaFoldDB" id="A0A1H9Q116"/>
<reference evidence="1 2" key="1">
    <citation type="submission" date="2016-10" db="EMBL/GenBank/DDBJ databases">
        <authorList>
            <person name="de Groot N.N."/>
        </authorList>
    </citation>
    <scope>NUCLEOTIDE SEQUENCE [LARGE SCALE GENOMIC DNA]</scope>
    <source>
        <strain evidence="1 2">LMG 27941</strain>
    </source>
</reference>
<protein>
    <submittedName>
        <fullName evidence="1">Uncharacterized protein</fullName>
    </submittedName>
</protein>
<evidence type="ECO:0000313" key="2">
    <source>
        <dbReference type="Proteomes" id="UP000199221"/>
    </source>
</evidence>
<sequence length="147" mass="16603">MSELGYCEGDTCGRDGCAGVIESRKVVNCSCHISPPCGACTAPRGYCEACGWEESEDPLPEPEPISQKEKDFWKEQAEEWERARNAPLDNTKVSWRFVPHTNASMIKEGVYPEHLTRAEVEREVRGTFGGRFEQFGNGRFKYIAYTD</sequence>
<gene>
    <name evidence="1" type="ORF">SAMN05216230_10957</name>
</gene>
<evidence type="ECO:0000313" key="1">
    <source>
        <dbReference type="EMBL" id="SER53659.1"/>
    </source>
</evidence>
<dbReference type="RefSeq" id="WP_094011919.1">
    <property type="nucleotide sequence ID" value="NZ_FOEQ01000009.1"/>
</dbReference>